<keyword evidence="1" id="KW-0808">Transferase</keyword>
<gene>
    <name evidence="4" type="ORF">B7R21_01825</name>
</gene>
<dbReference type="Proteomes" id="UP000256709">
    <property type="component" value="Unassembled WGS sequence"/>
</dbReference>
<comment type="caution">
    <text evidence="4">The sequence shown here is derived from an EMBL/GenBank/DDBJ whole genome shotgun (WGS) entry which is preliminary data.</text>
</comment>
<dbReference type="EMBL" id="NBXA01000003">
    <property type="protein sequence ID" value="RFA16154.1"/>
    <property type="molecule type" value="Genomic_DNA"/>
</dbReference>
<evidence type="ECO:0000256" key="1">
    <source>
        <dbReference type="ARBA" id="ARBA00022679"/>
    </source>
</evidence>
<dbReference type="PANTHER" id="PTHR43072">
    <property type="entry name" value="N-ACETYLTRANSFERASE"/>
    <property type="match status" value="1"/>
</dbReference>
<sequence length="195" mass="20799">MQIRDAIPDDLPAILAIHNDAIANSLAIWTDEPVDLAERAAWLESHRRQGFAVLVAVDDDDDDADADDADDAGDADCGARESATGEVAADARGHVLGYASLGAWHAKSGFRHTVEDSIYLRPEATGRGIGRALLGALLERARAGGYHVVVADIEAGNAASIRLHASFGFELTGTVREVGTKFGRWLDLTTMRLPL</sequence>
<name>A0A3E0W1A4_9MICO</name>
<protein>
    <recommendedName>
        <fullName evidence="3">N-acetyltransferase domain-containing protein</fullName>
    </recommendedName>
</protein>
<keyword evidence="2" id="KW-0012">Acyltransferase</keyword>
<dbReference type="CDD" id="cd04301">
    <property type="entry name" value="NAT_SF"/>
    <property type="match status" value="1"/>
</dbReference>
<accession>A0A3E0W1A4</accession>
<dbReference type="InterPro" id="IPR000182">
    <property type="entry name" value="GNAT_dom"/>
</dbReference>
<dbReference type="RefSeq" id="WP_116281554.1">
    <property type="nucleotide sequence ID" value="NZ_NBXA01000003.1"/>
</dbReference>
<dbReference type="PANTHER" id="PTHR43072:SF23">
    <property type="entry name" value="UPF0039 PROTEIN C11D3.02C"/>
    <property type="match status" value="1"/>
</dbReference>
<dbReference type="GO" id="GO:0016747">
    <property type="term" value="F:acyltransferase activity, transferring groups other than amino-acyl groups"/>
    <property type="evidence" value="ECO:0007669"/>
    <property type="project" value="InterPro"/>
</dbReference>
<dbReference type="OrthoDB" id="3173333at2"/>
<reference evidence="4 5" key="1">
    <citation type="submission" date="2017-04" db="EMBL/GenBank/DDBJ databases">
        <title>Comparative genome analysis of Subtercola boreus.</title>
        <authorList>
            <person name="Cho Y.-J."/>
            <person name="Cho A."/>
            <person name="Kim O.-S."/>
            <person name="Lee J.-I."/>
        </authorList>
    </citation>
    <scope>NUCLEOTIDE SEQUENCE [LARGE SCALE GENOMIC DNA]</scope>
    <source>
        <strain evidence="4 5">P27444</strain>
    </source>
</reference>
<dbReference type="AlphaFoldDB" id="A0A3E0W1A4"/>
<proteinExistence type="predicted"/>
<evidence type="ECO:0000256" key="2">
    <source>
        <dbReference type="ARBA" id="ARBA00023315"/>
    </source>
</evidence>
<organism evidence="4 5">
    <name type="scientific">Subtercola boreus</name>
    <dbReference type="NCBI Taxonomy" id="120213"/>
    <lineage>
        <taxon>Bacteria</taxon>
        <taxon>Bacillati</taxon>
        <taxon>Actinomycetota</taxon>
        <taxon>Actinomycetes</taxon>
        <taxon>Micrococcales</taxon>
        <taxon>Microbacteriaceae</taxon>
        <taxon>Subtercola</taxon>
    </lineage>
</organism>
<evidence type="ECO:0000259" key="3">
    <source>
        <dbReference type="PROSITE" id="PS51186"/>
    </source>
</evidence>
<dbReference type="PROSITE" id="PS51186">
    <property type="entry name" value="GNAT"/>
    <property type="match status" value="1"/>
</dbReference>
<dbReference type="SUPFAM" id="SSF55729">
    <property type="entry name" value="Acyl-CoA N-acyltransferases (Nat)"/>
    <property type="match status" value="1"/>
</dbReference>
<dbReference type="InterPro" id="IPR016181">
    <property type="entry name" value="Acyl_CoA_acyltransferase"/>
</dbReference>
<dbReference type="Gene3D" id="3.40.630.30">
    <property type="match status" value="1"/>
</dbReference>
<dbReference type="Pfam" id="PF00583">
    <property type="entry name" value="Acetyltransf_1"/>
    <property type="match status" value="1"/>
</dbReference>
<evidence type="ECO:0000313" key="5">
    <source>
        <dbReference type="Proteomes" id="UP000256709"/>
    </source>
</evidence>
<evidence type="ECO:0000313" key="4">
    <source>
        <dbReference type="EMBL" id="RFA16154.1"/>
    </source>
</evidence>
<feature type="domain" description="N-acetyltransferase" evidence="3">
    <location>
        <begin position="1"/>
        <end position="195"/>
    </location>
</feature>